<dbReference type="RefSeq" id="XP_009039477.1">
    <property type="nucleotide sequence ID" value="XM_009041229.1"/>
</dbReference>
<name>F0YG57_AURAN</name>
<gene>
    <name evidence="2" type="ORF">AURANDRAFT_54429</name>
</gene>
<dbReference type="InterPro" id="IPR006597">
    <property type="entry name" value="Sel1-like"/>
</dbReference>
<dbReference type="Proteomes" id="UP000002729">
    <property type="component" value="Unassembled WGS sequence"/>
</dbReference>
<organism evidence="3">
    <name type="scientific">Aureococcus anophagefferens</name>
    <name type="common">Harmful bloom alga</name>
    <dbReference type="NCBI Taxonomy" id="44056"/>
    <lineage>
        <taxon>Eukaryota</taxon>
        <taxon>Sar</taxon>
        <taxon>Stramenopiles</taxon>
        <taxon>Ochrophyta</taxon>
        <taxon>Pelagophyceae</taxon>
        <taxon>Pelagomonadales</taxon>
        <taxon>Pelagomonadaceae</taxon>
        <taxon>Aureococcus</taxon>
    </lineage>
</organism>
<dbReference type="Pfam" id="PF08238">
    <property type="entry name" value="Sel1"/>
    <property type="match status" value="6"/>
</dbReference>
<dbReference type="SMART" id="SM00671">
    <property type="entry name" value="SEL1"/>
    <property type="match status" value="4"/>
</dbReference>
<dbReference type="InterPro" id="IPR011990">
    <property type="entry name" value="TPR-like_helical_dom_sf"/>
</dbReference>
<dbReference type="PANTHER" id="PTHR11102">
    <property type="entry name" value="SEL-1-LIKE PROTEIN"/>
    <property type="match status" value="1"/>
</dbReference>
<reference evidence="2 3" key="1">
    <citation type="journal article" date="2011" name="Proc. Natl. Acad. Sci. U.S.A.">
        <title>Niche of harmful alga Aureococcus anophagefferens revealed through ecogenomics.</title>
        <authorList>
            <person name="Gobler C.J."/>
            <person name="Berry D.L."/>
            <person name="Dyhrman S.T."/>
            <person name="Wilhelm S.W."/>
            <person name="Salamov A."/>
            <person name="Lobanov A.V."/>
            <person name="Zhang Y."/>
            <person name="Collier J.L."/>
            <person name="Wurch L.L."/>
            <person name="Kustka A.B."/>
            <person name="Dill B.D."/>
            <person name="Shah M."/>
            <person name="VerBerkmoes N.C."/>
            <person name="Kuo A."/>
            <person name="Terry A."/>
            <person name="Pangilinan J."/>
            <person name="Lindquist E.A."/>
            <person name="Lucas S."/>
            <person name="Paulsen I.T."/>
            <person name="Hattenrath-Lehmann T.K."/>
            <person name="Talmage S.C."/>
            <person name="Walker E.A."/>
            <person name="Koch F."/>
            <person name="Burson A.M."/>
            <person name="Marcoval M.A."/>
            <person name="Tang Y.Z."/>
            <person name="Lecleir G.R."/>
            <person name="Coyne K.J."/>
            <person name="Berg G.M."/>
            <person name="Bertrand E.M."/>
            <person name="Saito M.A."/>
            <person name="Gladyshev V.N."/>
            <person name="Grigoriev I.V."/>
        </authorList>
    </citation>
    <scope>NUCLEOTIDE SEQUENCE [LARGE SCALE GENOMIC DNA]</scope>
    <source>
        <strain evidence="3">CCMP 1984</strain>
    </source>
</reference>
<protein>
    <submittedName>
        <fullName evidence="2">Uncharacterized protein</fullName>
    </submittedName>
</protein>
<accession>F0YG57</accession>
<dbReference type="GeneID" id="20222386"/>
<dbReference type="EMBL" id="GL833138">
    <property type="protein sequence ID" value="EGB05937.1"/>
    <property type="molecule type" value="Genomic_DNA"/>
</dbReference>
<sequence length="209" mass="23153">MGLKKSTKKAAKLYRRAVELGNVQSMTNLGALYAQGEGVKLDRRKATQLYRMASDGGSAMAAQNLGALIADGPRDARDHVEAFKYFKLAADRGLHMSFNSMGVCYECGEGVERDLDEARRWYTRATNTHGLAMAQQNLGALLAMQAMHVEAVQYFTRAAEQGHICSFFSLGICHELGQGVPRDPASCGRDDFREILTVKTKGNRHRHIW</sequence>
<comment type="similarity">
    <text evidence="1">Belongs to the sel-1 family.</text>
</comment>
<keyword evidence="3" id="KW-1185">Reference proteome</keyword>
<proteinExistence type="inferred from homology"/>
<dbReference type="OrthoDB" id="200773at2759"/>
<dbReference type="KEGG" id="aaf:AURANDRAFT_54429"/>
<dbReference type="eggNOG" id="KOG1550">
    <property type="taxonomic scope" value="Eukaryota"/>
</dbReference>
<dbReference type="InterPro" id="IPR050767">
    <property type="entry name" value="Sel1_AlgK"/>
</dbReference>
<dbReference type="SUPFAM" id="SSF81901">
    <property type="entry name" value="HCP-like"/>
    <property type="match status" value="1"/>
</dbReference>
<evidence type="ECO:0000256" key="1">
    <source>
        <dbReference type="ARBA" id="ARBA00038101"/>
    </source>
</evidence>
<dbReference type="AlphaFoldDB" id="F0YG57"/>
<dbReference type="PANTHER" id="PTHR11102:SF160">
    <property type="entry name" value="ERAD-ASSOCIATED E3 UBIQUITIN-PROTEIN LIGASE COMPONENT HRD3"/>
    <property type="match status" value="1"/>
</dbReference>
<evidence type="ECO:0000313" key="3">
    <source>
        <dbReference type="Proteomes" id="UP000002729"/>
    </source>
</evidence>
<dbReference type="Gene3D" id="1.25.40.10">
    <property type="entry name" value="Tetratricopeptide repeat domain"/>
    <property type="match status" value="1"/>
</dbReference>
<evidence type="ECO:0000313" key="2">
    <source>
        <dbReference type="EMBL" id="EGB05937.1"/>
    </source>
</evidence>
<dbReference type="InParanoid" id="F0YG57"/>